<keyword evidence="1" id="KW-0812">Transmembrane</keyword>
<dbReference type="InterPro" id="IPR025711">
    <property type="entry name" value="PepSY"/>
</dbReference>
<evidence type="ECO:0000256" key="1">
    <source>
        <dbReference type="SAM" id="Phobius"/>
    </source>
</evidence>
<dbReference type="Proteomes" id="UP001652504">
    <property type="component" value="Unassembled WGS sequence"/>
</dbReference>
<dbReference type="EMBL" id="JAOWKX010000001">
    <property type="protein sequence ID" value="MCV2883389.1"/>
    <property type="molecule type" value="Genomic_DNA"/>
</dbReference>
<accession>A0ABT3A4D0</accession>
<sequence>MKGINYLRRYHRWIMAFAGLQCLIWAASGVYMVLTDIHFIHGESLLKPATPISSPTVPFSELAKAYPRADSVTLLTIAKSTVYKVEFEDAATHVIDAKTGKVLAPISTSKALAIAQQSFADSRYADKIKSIHYYSETDSPPSDVSPRWLPFWRVEFDAPLSPTLYIQANTGEIVSKRHDMWRLFDWMWRFHIMDYDDGENINNPLLMFFSVISLFGGVAGATLLVQRLRAPQATQKGEVI</sequence>
<organism evidence="3 4">
    <name type="scientific">Fluctibacter corallii</name>
    <dbReference type="NCBI Taxonomy" id="2984329"/>
    <lineage>
        <taxon>Bacteria</taxon>
        <taxon>Pseudomonadati</taxon>
        <taxon>Pseudomonadota</taxon>
        <taxon>Gammaproteobacteria</taxon>
        <taxon>Alteromonadales</taxon>
        <taxon>Alteromonadaceae</taxon>
        <taxon>Fluctibacter</taxon>
    </lineage>
</organism>
<evidence type="ECO:0000313" key="4">
    <source>
        <dbReference type="Proteomes" id="UP001652504"/>
    </source>
</evidence>
<dbReference type="RefSeq" id="WP_263710589.1">
    <property type="nucleotide sequence ID" value="NZ_JAOWKX010000001.1"/>
</dbReference>
<feature type="transmembrane region" description="Helical" evidence="1">
    <location>
        <begin position="12"/>
        <end position="34"/>
    </location>
</feature>
<evidence type="ECO:0000313" key="3">
    <source>
        <dbReference type="EMBL" id="MCV2883389.1"/>
    </source>
</evidence>
<keyword evidence="1" id="KW-1133">Transmembrane helix</keyword>
<protein>
    <submittedName>
        <fullName evidence="3">PepSY domain-containing protein</fullName>
    </submittedName>
</protein>
<dbReference type="Pfam" id="PF03413">
    <property type="entry name" value="PepSY"/>
    <property type="match status" value="1"/>
</dbReference>
<feature type="domain" description="PepSY" evidence="2">
    <location>
        <begin position="74"/>
        <end position="104"/>
    </location>
</feature>
<name>A0ABT3A4D0_9ALTE</name>
<gene>
    <name evidence="3" type="ORF">OE749_01590</name>
</gene>
<feature type="transmembrane region" description="Helical" evidence="1">
    <location>
        <begin position="205"/>
        <end position="225"/>
    </location>
</feature>
<evidence type="ECO:0000259" key="2">
    <source>
        <dbReference type="Pfam" id="PF03413"/>
    </source>
</evidence>
<keyword evidence="1" id="KW-0472">Membrane</keyword>
<proteinExistence type="predicted"/>
<keyword evidence="4" id="KW-1185">Reference proteome</keyword>
<reference evidence="3 4" key="1">
    <citation type="submission" date="2022-10" db="EMBL/GenBank/DDBJ databases">
        <title>Aestuariibacter sp. AA17 isolated from Montipora capitata coral fragment.</title>
        <authorList>
            <person name="Emsley S.A."/>
            <person name="Pfannmuller K.M."/>
            <person name="Loughran R.M."/>
            <person name="Shlafstein M."/>
            <person name="Papke E."/>
            <person name="Saw J.H."/>
            <person name="Ushijima B."/>
            <person name="Videau P."/>
        </authorList>
    </citation>
    <scope>NUCLEOTIDE SEQUENCE [LARGE SCALE GENOMIC DNA]</scope>
    <source>
        <strain evidence="3 4">AA17</strain>
    </source>
</reference>
<comment type="caution">
    <text evidence="3">The sequence shown here is derived from an EMBL/GenBank/DDBJ whole genome shotgun (WGS) entry which is preliminary data.</text>
</comment>